<feature type="chain" id="PRO_5019070867" description="Receptor L-domain domain-containing protein" evidence="2">
    <location>
        <begin position="19"/>
        <end position="488"/>
    </location>
</feature>
<evidence type="ECO:0000313" key="4">
    <source>
        <dbReference type="Proteomes" id="UP000286045"/>
    </source>
</evidence>
<dbReference type="Proteomes" id="UP000286045">
    <property type="component" value="Unassembled WGS sequence"/>
</dbReference>
<evidence type="ECO:0000313" key="3">
    <source>
        <dbReference type="EMBL" id="RWA06814.1"/>
    </source>
</evidence>
<keyword evidence="2" id="KW-0732">Signal</keyword>
<accession>A0A439CX66</accession>
<dbReference type="AlphaFoldDB" id="A0A439CX66"/>
<evidence type="ECO:0000256" key="1">
    <source>
        <dbReference type="SAM" id="MobiDB-lite"/>
    </source>
</evidence>
<feature type="region of interest" description="Disordered" evidence="1">
    <location>
        <begin position="367"/>
        <end position="473"/>
    </location>
</feature>
<sequence>MKLLTSVYALSLAGVALADCGVEGGTTVLANPNFAILDELEACTTIYGDILVDPEFVYLILQGPQEITGTIIAHDNSILKAVSLPDVRKLGGFSFVSPQIDGNVNFPEVTEIGFLEWKYITFRYEFDYFGWGAPKLTKVSNLNVESTDLSGLTPDDQNEDGFYTYDGLPYLETADNIRVVNNVRMNEIVLPGLKAVSGSVVVGNNIDVGGRTGGKRDGGNLLVSFPALESAGNVVVYDDEPYRGALEGKIDLPVLNHVFGDLNFTNIEKVTEINVPGLTDIDGGLYILNNRGLFDLEFPELRRVDHVVIDGQDTDDGGFKTISFPALEEVGSFHVHSPAYVFDCSSLDHIREIASDFSCSNIKGPYNPDTPSSSSSVPTPLPSSSEPVPTSVSSPITDPFPTSEPSDTTATTAADQTGQTNQTSVPATTTVTEVSEPTKNPDATEDTGPSPTDEDAPNTSESSPAMSGTSTLKPPFARIALLFRLLRR</sequence>
<evidence type="ECO:0000256" key="2">
    <source>
        <dbReference type="SAM" id="SignalP"/>
    </source>
</evidence>
<protein>
    <recommendedName>
        <fullName evidence="5">Receptor L-domain domain-containing protein</fullName>
    </recommendedName>
</protein>
<feature type="compositionally biased region" description="Low complexity" evidence="1">
    <location>
        <begin position="370"/>
        <end position="395"/>
    </location>
</feature>
<proteinExistence type="predicted"/>
<feature type="signal peptide" evidence="2">
    <location>
        <begin position="1"/>
        <end position="18"/>
    </location>
</feature>
<evidence type="ECO:0008006" key="5">
    <source>
        <dbReference type="Google" id="ProtNLM"/>
    </source>
</evidence>
<reference evidence="3 4" key="1">
    <citation type="submission" date="2018-12" db="EMBL/GenBank/DDBJ databases">
        <title>Draft genome sequence of Xylaria grammica IHI A82.</title>
        <authorList>
            <person name="Buettner E."/>
            <person name="Kellner H."/>
        </authorList>
    </citation>
    <scope>NUCLEOTIDE SEQUENCE [LARGE SCALE GENOMIC DNA]</scope>
    <source>
        <strain evidence="3 4">IHI A82</strain>
    </source>
</reference>
<feature type="compositionally biased region" description="Polar residues" evidence="1">
    <location>
        <begin position="424"/>
        <end position="438"/>
    </location>
</feature>
<comment type="caution">
    <text evidence="3">The sequence shown here is derived from an EMBL/GenBank/DDBJ whole genome shotgun (WGS) entry which is preliminary data.</text>
</comment>
<keyword evidence="4" id="KW-1185">Reference proteome</keyword>
<organism evidence="3 4">
    <name type="scientific">Xylaria grammica</name>
    <dbReference type="NCBI Taxonomy" id="363999"/>
    <lineage>
        <taxon>Eukaryota</taxon>
        <taxon>Fungi</taxon>
        <taxon>Dikarya</taxon>
        <taxon>Ascomycota</taxon>
        <taxon>Pezizomycotina</taxon>
        <taxon>Sordariomycetes</taxon>
        <taxon>Xylariomycetidae</taxon>
        <taxon>Xylariales</taxon>
        <taxon>Xylariaceae</taxon>
        <taxon>Xylaria</taxon>
    </lineage>
</organism>
<gene>
    <name evidence="3" type="ORF">EKO27_g8297</name>
</gene>
<dbReference type="SUPFAM" id="SSF52058">
    <property type="entry name" value="L domain-like"/>
    <property type="match status" value="2"/>
</dbReference>
<feature type="compositionally biased region" description="Low complexity" evidence="1">
    <location>
        <begin position="408"/>
        <end position="423"/>
    </location>
</feature>
<dbReference type="EMBL" id="RYZI01000305">
    <property type="protein sequence ID" value="RWA06814.1"/>
    <property type="molecule type" value="Genomic_DNA"/>
</dbReference>
<feature type="compositionally biased region" description="Polar residues" evidence="1">
    <location>
        <begin position="457"/>
        <end position="472"/>
    </location>
</feature>
<name>A0A439CX66_9PEZI</name>
<dbReference type="STRING" id="363999.A0A439CX66"/>